<sequence length="84" mass="9462">MLQADGLFSEAMQKCPHAWALFDAAEAQHFLSETKTLLDAKAYQEAVCMTQSQLYLFIADEIIVPAVLGANERKFWILWQGKLG</sequence>
<reference evidence="1 2" key="1">
    <citation type="submission" date="2017-05" db="EMBL/GenBank/DDBJ databases">
        <authorList>
            <person name="Song R."/>
            <person name="Chenine A.L."/>
            <person name="Ruprecht R.M."/>
        </authorList>
    </citation>
    <scope>NUCLEOTIDE SEQUENCE [LARGE SCALE GENOMIC DNA]</scope>
    <source>
        <strain evidence="1 2">CECT 8663</strain>
    </source>
</reference>
<evidence type="ECO:0000313" key="1">
    <source>
        <dbReference type="EMBL" id="SMX49234.1"/>
    </source>
</evidence>
<gene>
    <name evidence="1" type="ORF">PEV8663_04139</name>
</gene>
<accession>A0A238L2B7</accession>
<proteinExistence type="predicted"/>
<evidence type="ECO:0000313" key="2">
    <source>
        <dbReference type="Proteomes" id="UP000220836"/>
    </source>
</evidence>
<name>A0A238L2B7_9RHOB</name>
<organism evidence="1 2">
    <name type="scientific">Pelagimonas varians</name>
    <dbReference type="NCBI Taxonomy" id="696760"/>
    <lineage>
        <taxon>Bacteria</taxon>
        <taxon>Pseudomonadati</taxon>
        <taxon>Pseudomonadota</taxon>
        <taxon>Alphaproteobacteria</taxon>
        <taxon>Rhodobacterales</taxon>
        <taxon>Roseobacteraceae</taxon>
        <taxon>Pelagimonas</taxon>
    </lineage>
</organism>
<dbReference type="Proteomes" id="UP000220836">
    <property type="component" value="Unassembled WGS sequence"/>
</dbReference>
<keyword evidence="2" id="KW-1185">Reference proteome</keyword>
<dbReference type="EMBL" id="FXYH01000020">
    <property type="protein sequence ID" value="SMX49234.1"/>
    <property type="molecule type" value="Genomic_DNA"/>
</dbReference>
<protein>
    <submittedName>
        <fullName evidence="1">Uncharacterized protein</fullName>
    </submittedName>
</protein>
<dbReference type="AlphaFoldDB" id="A0A238L2B7"/>
<dbReference type="RefSeq" id="WP_097806564.1">
    <property type="nucleotide sequence ID" value="NZ_FXYH01000020.1"/>
</dbReference>